<dbReference type="EMBL" id="CAADRP010000002">
    <property type="protein sequence ID" value="VFU21305.1"/>
    <property type="molecule type" value="Genomic_DNA"/>
</dbReference>
<gene>
    <name evidence="2" type="ORF">SVIM_LOCUS12540</name>
</gene>
<organism evidence="2">
    <name type="scientific">Salix viminalis</name>
    <name type="common">Common osier</name>
    <name type="synonym">Basket willow</name>
    <dbReference type="NCBI Taxonomy" id="40686"/>
    <lineage>
        <taxon>Eukaryota</taxon>
        <taxon>Viridiplantae</taxon>
        <taxon>Streptophyta</taxon>
        <taxon>Embryophyta</taxon>
        <taxon>Tracheophyta</taxon>
        <taxon>Spermatophyta</taxon>
        <taxon>Magnoliopsida</taxon>
        <taxon>eudicotyledons</taxon>
        <taxon>Gunneridae</taxon>
        <taxon>Pentapetalae</taxon>
        <taxon>rosids</taxon>
        <taxon>fabids</taxon>
        <taxon>Malpighiales</taxon>
        <taxon>Salicaceae</taxon>
        <taxon>Saliceae</taxon>
        <taxon>Salix</taxon>
    </lineage>
</organism>
<proteinExistence type="predicted"/>
<dbReference type="AlphaFoldDB" id="A0A6N2K0F2"/>
<evidence type="ECO:0000313" key="2">
    <source>
        <dbReference type="EMBL" id="VFU21305.1"/>
    </source>
</evidence>
<name>A0A6N2K0F2_SALVM</name>
<reference evidence="2" key="1">
    <citation type="submission" date="2019-03" db="EMBL/GenBank/DDBJ databases">
        <authorList>
            <person name="Mank J."/>
            <person name="Almeida P."/>
        </authorList>
    </citation>
    <scope>NUCLEOTIDE SEQUENCE</scope>
    <source>
        <strain evidence="2">78183</strain>
    </source>
</reference>
<sequence length="152" mass="17529">MSSFQLFSWTKCLNRNFKQCLGSEGLYTICSSTLVMHVPKDRDELAALQARLRKRFPVDAYNKARKNTDPTGSSRTTAGWKNCSIFGNKLKGILRLLFSHMNILLIDDESSFTNGKMKFRNKDYKFNQTKEPTLSEDRSVEMMKNTKRNEIG</sequence>
<protein>
    <submittedName>
        <fullName evidence="2">Uncharacterized protein</fullName>
    </submittedName>
</protein>
<accession>A0A6N2K0F2</accession>
<evidence type="ECO:0000256" key="1">
    <source>
        <dbReference type="SAM" id="MobiDB-lite"/>
    </source>
</evidence>
<feature type="region of interest" description="Disordered" evidence="1">
    <location>
        <begin position="130"/>
        <end position="152"/>
    </location>
</feature>